<dbReference type="PANTHER" id="PTHR43855">
    <property type="entry name" value="THIOSULFATE SULFURTRANSFERASE"/>
    <property type="match status" value="1"/>
</dbReference>
<dbReference type="PROSITE" id="PS50206">
    <property type="entry name" value="RHODANESE_3"/>
    <property type="match status" value="2"/>
</dbReference>
<dbReference type="KEGG" id="gba:J421_4929"/>
<keyword evidence="5" id="KW-0614">Plasmid</keyword>
<dbReference type="InterPro" id="IPR036873">
    <property type="entry name" value="Rhodanese-like_dom_sf"/>
</dbReference>
<name>W0RN50_9BACT</name>
<evidence type="ECO:0000313" key="5">
    <source>
        <dbReference type="EMBL" id="AHG92464.1"/>
    </source>
</evidence>
<evidence type="ECO:0000256" key="3">
    <source>
        <dbReference type="SAM" id="SignalP"/>
    </source>
</evidence>
<dbReference type="PANTHER" id="PTHR43855:SF1">
    <property type="entry name" value="THIOSULFATE SULFURTRANSFERASE"/>
    <property type="match status" value="1"/>
</dbReference>
<dbReference type="RefSeq" id="WP_158508891.1">
    <property type="nucleotide sequence ID" value="NZ_CP007129.1"/>
</dbReference>
<dbReference type="GO" id="GO:0004792">
    <property type="term" value="F:thiosulfate-cyanide sulfurtransferase activity"/>
    <property type="evidence" value="ECO:0007669"/>
    <property type="project" value="InterPro"/>
</dbReference>
<dbReference type="HOGENOM" id="CLU_031618_1_0_0"/>
<gene>
    <name evidence="5" type="ORF">J421_4929</name>
</gene>
<geneLocation type="plasmid" evidence="5 6">
    <name>1</name>
</geneLocation>
<dbReference type="AlphaFoldDB" id="W0RN50"/>
<dbReference type="CDD" id="cd01449">
    <property type="entry name" value="TST_Repeat_2"/>
    <property type="match status" value="1"/>
</dbReference>
<dbReference type="SUPFAM" id="SSF52821">
    <property type="entry name" value="Rhodanese/Cell cycle control phosphatase"/>
    <property type="match status" value="2"/>
</dbReference>
<dbReference type="SMART" id="SM00450">
    <property type="entry name" value="RHOD"/>
    <property type="match status" value="2"/>
</dbReference>
<dbReference type="PROSITE" id="PS00683">
    <property type="entry name" value="RHODANESE_2"/>
    <property type="match status" value="1"/>
</dbReference>
<organism evidence="5 6">
    <name type="scientific">Gemmatirosa kalamazoonensis</name>
    <dbReference type="NCBI Taxonomy" id="861299"/>
    <lineage>
        <taxon>Bacteria</taxon>
        <taxon>Pseudomonadati</taxon>
        <taxon>Gemmatimonadota</taxon>
        <taxon>Gemmatimonadia</taxon>
        <taxon>Gemmatimonadales</taxon>
        <taxon>Gemmatimonadaceae</taxon>
        <taxon>Gemmatirosa</taxon>
    </lineage>
</organism>
<evidence type="ECO:0000256" key="1">
    <source>
        <dbReference type="ARBA" id="ARBA00022737"/>
    </source>
</evidence>
<dbReference type="InterPro" id="IPR001307">
    <property type="entry name" value="Thiosulphate_STrfase_CS"/>
</dbReference>
<keyword evidence="6" id="KW-1185">Reference proteome</keyword>
<dbReference type="CDD" id="cd01448">
    <property type="entry name" value="TST_Repeat_1"/>
    <property type="match status" value="1"/>
</dbReference>
<evidence type="ECO:0000313" key="6">
    <source>
        <dbReference type="Proteomes" id="UP000019151"/>
    </source>
</evidence>
<dbReference type="InterPro" id="IPR001763">
    <property type="entry name" value="Rhodanese-like_dom"/>
</dbReference>
<reference evidence="5 6" key="1">
    <citation type="journal article" date="2014" name="Genome Announc.">
        <title>Genome Sequence and Methylome of Soil Bacterium Gemmatirosa kalamazoonensis KBS708T, a Member of the Rarely Cultivated Gemmatimonadetes Phylum.</title>
        <authorList>
            <person name="Debruyn J.M."/>
            <person name="Radosevich M."/>
            <person name="Wommack K.E."/>
            <person name="Polson S.W."/>
            <person name="Hauser L.J."/>
            <person name="Fawaz M.N."/>
            <person name="Korlach J."/>
            <person name="Tsai Y.C."/>
        </authorList>
    </citation>
    <scope>NUCLEOTIDE SEQUENCE [LARGE SCALE GENOMIC DNA]</scope>
    <source>
        <strain evidence="5 6">KBS708</strain>
        <plasmid evidence="6">Plasmid 1</plasmid>
    </source>
</reference>
<feature type="signal peptide" evidence="3">
    <location>
        <begin position="1"/>
        <end position="25"/>
    </location>
</feature>
<dbReference type="EMBL" id="CP007129">
    <property type="protein sequence ID" value="AHG92464.1"/>
    <property type="molecule type" value="Genomic_DNA"/>
</dbReference>
<evidence type="ECO:0000259" key="4">
    <source>
        <dbReference type="PROSITE" id="PS50206"/>
    </source>
</evidence>
<feature type="chain" id="PRO_5004794645" description="Sulfurtransferase" evidence="3">
    <location>
        <begin position="26"/>
        <end position="312"/>
    </location>
</feature>
<dbReference type="Proteomes" id="UP000019151">
    <property type="component" value="Plasmid 1"/>
</dbReference>
<dbReference type="OrthoDB" id="9781034at2"/>
<dbReference type="InParanoid" id="W0RN50"/>
<feature type="domain" description="Rhodanese" evidence="4">
    <location>
        <begin position="195"/>
        <end position="305"/>
    </location>
</feature>
<dbReference type="Pfam" id="PF00581">
    <property type="entry name" value="Rhodanese"/>
    <property type="match status" value="2"/>
</dbReference>
<keyword evidence="1" id="KW-0677">Repeat</keyword>
<proteinExistence type="predicted"/>
<accession>W0RN50</accession>
<sequence length="312" mass="33420">MCRTRRVVPAVVSLLLYAHSPCVHFAGAQTTDPRAQIAVSTAWLAQHLHDPDLVLLHVGDPKEYPATHIAGARFVSLQDVSVPEHGHDMEKGLMLELPSPDSLRQQLQALGISDRSRIVVYHANEWVSPSTRVVFALDAAGLGARTVWLDGGLTAWVAEGRPTTSEVPARTVGTLAPLKIKPLVVDAAWVKAHLAAPGVRVVDGRAAVFYDGVEAGGPRKGHIAGAASVPFTEVTDDKGRLKSAAELEALFTKAGVGPKDTVVAYCHIGQQGTAVLFAARTLGHPVRLYDGSFQEWSRRTDLPVENPAEGKR</sequence>
<keyword evidence="2" id="KW-0808">Transferase</keyword>
<protein>
    <recommendedName>
        <fullName evidence="2">Sulfurtransferase</fullName>
    </recommendedName>
</protein>
<keyword evidence="3" id="KW-0732">Signal</keyword>
<feature type="domain" description="Rhodanese" evidence="4">
    <location>
        <begin position="49"/>
        <end position="165"/>
    </location>
</feature>
<dbReference type="InterPro" id="IPR051126">
    <property type="entry name" value="Thiosulfate_sulfurtransferase"/>
</dbReference>
<dbReference type="Gene3D" id="3.40.250.10">
    <property type="entry name" value="Rhodanese-like domain"/>
    <property type="match status" value="2"/>
</dbReference>
<evidence type="ECO:0000256" key="2">
    <source>
        <dbReference type="RuleBase" id="RU000507"/>
    </source>
</evidence>